<proteinExistence type="predicted"/>
<comment type="caution">
    <text evidence="3">The sequence shown here is derived from an EMBL/GenBank/DDBJ whole genome shotgun (WGS) entry which is preliminary data.</text>
</comment>
<dbReference type="OrthoDB" id="328439at2759"/>
<organism evidence="3 4">
    <name type="scientific">Toxoplasma gondii p89</name>
    <dbReference type="NCBI Taxonomy" id="943119"/>
    <lineage>
        <taxon>Eukaryota</taxon>
        <taxon>Sar</taxon>
        <taxon>Alveolata</taxon>
        <taxon>Apicomplexa</taxon>
        <taxon>Conoidasida</taxon>
        <taxon>Coccidia</taxon>
        <taxon>Eucoccidiorida</taxon>
        <taxon>Eimeriorina</taxon>
        <taxon>Sarcocystidae</taxon>
        <taxon>Toxoplasma</taxon>
    </lineage>
</organism>
<dbReference type="SMR" id="A0A086K609"/>
<reference evidence="3 4" key="1">
    <citation type="submission" date="2014-03" db="EMBL/GenBank/DDBJ databases">
        <authorList>
            <person name="Sibley D."/>
            <person name="Venepally P."/>
            <person name="Karamycheva S."/>
            <person name="Hadjithomas M."/>
            <person name="Khan A."/>
            <person name="Brunk B."/>
            <person name="Roos D."/>
            <person name="Caler E."/>
            <person name="Lorenzi H."/>
        </authorList>
    </citation>
    <scope>NUCLEOTIDE SEQUENCE [LARGE SCALE GENOMIC DNA]</scope>
    <source>
        <strain evidence="4">p89</strain>
    </source>
</reference>
<evidence type="ECO:0000256" key="1">
    <source>
        <dbReference type="SAM" id="MobiDB-lite"/>
    </source>
</evidence>
<feature type="domain" description="ISP1 C-terminal" evidence="2">
    <location>
        <begin position="67"/>
        <end position="173"/>
    </location>
</feature>
<gene>
    <name evidence="3" type="ORF">TGP89_260820</name>
</gene>
<evidence type="ECO:0000259" key="2">
    <source>
        <dbReference type="Pfam" id="PF18161"/>
    </source>
</evidence>
<dbReference type="Pfam" id="PF18161">
    <property type="entry name" value="ISP1_C"/>
    <property type="match status" value="1"/>
</dbReference>
<accession>A0A086K609</accession>
<feature type="compositionally biased region" description="Basic and acidic residues" evidence="1">
    <location>
        <begin position="25"/>
        <end position="43"/>
    </location>
</feature>
<dbReference type="EMBL" id="AEYI02001239">
    <property type="protein sequence ID" value="KFG39827.1"/>
    <property type="molecule type" value="Genomic_DNA"/>
</dbReference>
<dbReference type="InterPro" id="IPR041316">
    <property type="entry name" value="ISP1_C"/>
</dbReference>
<evidence type="ECO:0000313" key="3">
    <source>
        <dbReference type="EMBL" id="KFG39827.1"/>
    </source>
</evidence>
<sequence length="176" mass="19413">MGAVSSCCAVEESEERQVMQQENAGKTKGEKSRYERKKGDKSGKRSPSHRASHAASAPQVTAADIEDLHRRLLAGMAVLVLLQDGTRLQCILHYNEADSSLSISCEDKVRVIPLSDIKALLHTRDQLQRVETKANLVDDESCVALHLLESGNCIPLRFDGVKDKTCFVDLLKKLKA</sequence>
<dbReference type="InterPro" id="IPR011993">
    <property type="entry name" value="PH-like_dom_sf"/>
</dbReference>
<dbReference type="AlphaFoldDB" id="A0A086K609"/>
<feature type="compositionally biased region" description="Low complexity" evidence="1">
    <location>
        <begin position="1"/>
        <end position="10"/>
    </location>
</feature>
<dbReference type="VEuPathDB" id="ToxoDB:TGP89_260820"/>
<feature type="region of interest" description="Disordered" evidence="1">
    <location>
        <begin position="1"/>
        <end position="60"/>
    </location>
</feature>
<name>A0A086K609_TOXGO</name>
<dbReference type="Gene3D" id="2.30.29.30">
    <property type="entry name" value="Pleckstrin-homology domain (PH domain)/Phosphotyrosine-binding domain (PTB)"/>
    <property type="match status" value="1"/>
</dbReference>
<dbReference type="Proteomes" id="UP000028828">
    <property type="component" value="Unassembled WGS sequence"/>
</dbReference>
<protein>
    <submittedName>
        <fullName evidence="3">IMC sub-compartment protein ISP1</fullName>
    </submittedName>
</protein>
<evidence type="ECO:0000313" key="4">
    <source>
        <dbReference type="Proteomes" id="UP000028828"/>
    </source>
</evidence>